<comment type="caution">
    <text evidence="2">The sequence shown here is derived from an EMBL/GenBank/DDBJ whole genome shotgun (WGS) entry which is preliminary data.</text>
</comment>
<dbReference type="EMBL" id="RHIB01000001">
    <property type="protein sequence ID" value="RNA69052.1"/>
    <property type="molecule type" value="Genomic_DNA"/>
</dbReference>
<keyword evidence="3" id="KW-1185">Reference proteome</keyword>
<dbReference type="Proteomes" id="UP000278746">
    <property type="component" value="Unassembled WGS sequence"/>
</dbReference>
<reference evidence="2 3" key="1">
    <citation type="submission" date="2018-10" db="EMBL/GenBank/DDBJ databases">
        <title>Bacillus Keqinensis sp. nov., a moderately halophilic bacterium isolated from a saline-alkaline lake.</title>
        <authorList>
            <person name="Wang H."/>
        </authorList>
    </citation>
    <scope>NUCLEOTIDE SEQUENCE [LARGE SCALE GENOMIC DNA]</scope>
    <source>
        <strain evidence="2 3">KQ-3</strain>
    </source>
</reference>
<proteinExistence type="predicted"/>
<evidence type="ECO:0000313" key="2">
    <source>
        <dbReference type="EMBL" id="RNA69052.1"/>
    </source>
</evidence>
<dbReference type="Pfam" id="PF13072">
    <property type="entry name" value="MciZ"/>
    <property type="match status" value="1"/>
</dbReference>
<dbReference type="OrthoDB" id="2990038at2"/>
<evidence type="ECO:0000256" key="1">
    <source>
        <dbReference type="SAM" id="MobiDB-lite"/>
    </source>
</evidence>
<dbReference type="InterPro" id="IPR025177">
    <property type="entry name" value="MciZ"/>
</dbReference>
<evidence type="ECO:0000313" key="3">
    <source>
        <dbReference type="Proteomes" id="UP000278746"/>
    </source>
</evidence>
<organism evidence="2 3">
    <name type="scientific">Alteribacter keqinensis</name>
    <dbReference type="NCBI Taxonomy" id="2483800"/>
    <lineage>
        <taxon>Bacteria</taxon>
        <taxon>Bacillati</taxon>
        <taxon>Bacillota</taxon>
        <taxon>Bacilli</taxon>
        <taxon>Bacillales</taxon>
        <taxon>Bacillaceae</taxon>
        <taxon>Alteribacter</taxon>
    </lineage>
</organism>
<dbReference type="AlphaFoldDB" id="A0A3M7TVW1"/>
<name>A0A3M7TVW1_9BACI</name>
<gene>
    <name evidence="2" type="primary">mciZ</name>
    <name evidence="2" type="ORF">EBO34_03605</name>
</gene>
<feature type="region of interest" description="Disordered" evidence="1">
    <location>
        <begin position="37"/>
        <end position="58"/>
    </location>
</feature>
<accession>A0A3M7TVW1</accession>
<sequence length="58" mass="6682">MHVYLKENGFVVAGKVWQVKAYLKKLSSQHETVEQWITKGTPNPDRSQGSNIVPFPRR</sequence>
<protein>
    <submittedName>
        <fullName evidence="2">Z-ring formation inhibitor MciZ</fullName>
    </submittedName>
</protein>
<dbReference type="RefSeq" id="WP_122896574.1">
    <property type="nucleotide sequence ID" value="NZ_RHIB01000001.1"/>
</dbReference>
<feature type="compositionally biased region" description="Polar residues" evidence="1">
    <location>
        <begin position="38"/>
        <end position="51"/>
    </location>
</feature>